<evidence type="ECO:0000256" key="3">
    <source>
        <dbReference type="ARBA" id="ARBA00022679"/>
    </source>
</evidence>
<sequence>MRPDGSVRYFTVRESARLQTFPDEFLFHGSWTETMRQLGNAVPVDLAYIVASSVKTHLDLTATPAKNKP</sequence>
<evidence type="ECO:0000256" key="5">
    <source>
        <dbReference type="ARBA" id="ARBA00022747"/>
    </source>
</evidence>
<keyword evidence="2" id="KW-0489">Methyltransferase</keyword>
<dbReference type="Pfam" id="PF00145">
    <property type="entry name" value="DNA_methylase"/>
    <property type="match status" value="1"/>
</dbReference>
<evidence type="ECO:0000256" key="6">
    <source>
        <dbReference type="ARBA" id="ARBA00047422"/>
    </source>
</evidence>
<dbReference type="PANTHER" id="PTHR10629:SF52">
    <property type="entry name" value="DNA (CYTOSINE-5)-METHYLTRANSFERASE 1"/>
    <property type="match status" value="1"/>
</dbReference>
<keyword evidence="4" id="KW-0949">S-adenosyl-L-methionine</keyword>
<keyword evidence="5" id="KW-0680">Restriction system</keyword>
<dbReference type="Proteomes" id="UP001162030">
    <property type="component" value="Plasmid MSZNORminor"/>
</dbReference>
<dbReference type="EC" id="2.1.1.37" evidence="1"/>
<dbReference type="EMBL" id="OX458334">
    <property type="protein sequence ID" value="CAI8982720.1"/>
    <property type="molecule type" value="Genomic_DNA"/>
</dbReference>
<dbReference type="PANTHER" id="PTHR10629">
    <property type="entry name" value="CYTOSINE-SPECIFIC METHYLTRANSFERASE"/>
    <property type="match status" value="1"/>
</dbReference>
<dbReference type="InterPro" id="IPR050390">
    <property type="entry name" value="C5-Methyltransferase"/>
</dbReference>
<geneLocation type="plasmid" evidence="7 8">
    <name>MSZNORminor</name>
</geneLocation>
<dbReference type="PROSITE" id="PS00095">
    <property type="entry name" value="C5_MTASE_2"/>
    <property type="match status" value="1"/>
</dbReference>
<reference evidence="7 8" key="1">
    <citation type="submission" date="2023-03" db="EMBL/GenBank/DDBJ databases">
        <authorList>
            <person name="Pearce D."/>
        </authorList>
    </citation>
    <scope>NUCLEOTIDE SEQUENCE [LARGE SCALE GENOMIC DNA]</scope>
    <source>
        <strain evidence="7">Msz</strain>
        <plasmid evidence="7 8">MSZNORminor</plasmid>
    </source>
</reference>
<evidence type="ECO:0000256" key="4">
    <source>
        <dbReference type="ARBA" id="ARBA00022691"/>
    </source>
</evidence>
<name>A0ABM9I9U3_9GAMM</name>
<evidence type="ECO:0000256" key="2">
    <source>
        <dbReference type="ARBA" id="ARBA00022603"/>
    </source>
</evidence>
<comment type="catalytic activity">
    <reaction evidence="6">
        <text>a 2'-deoxycytidine in DNA + S-adenosyl-L-methionine = a 5-methyl-2'-deoxycytidine in DNA + S-adenosyl-L-homocysteine + H(+)</text>
        <dbReference type="Rhea" id="RHEA:13681"/>
        <dbReference type="Rhea" id="RHEA-COMP:11369"/>
        <dbReference type="Rhea" id="RHEA-COMP:11370"/>
        <dbReference type="ChEBI" id="CHEBI:15378"/>
        <dbReference type="ChEBI" id="CHEBI:57856"/>
        <dbReference type="ChEBI" id="CHEBI:59789"/>
        <dbReference type="ChEBI" id="CHEBI:85452"/>
        <dbReference type="ChEBI" id="CHEBI:85454"/>
        <dbReference type="EC" id="2.1.1.37"/>
    </reaction>
</comment>
<keyword evidence="3" id="KW-0808">Transferase</keyword>
<evidence type="ECO:0000256" key="1">
    <source>
        <dbReference type="ARBA" id="ARBA00011975"/>
    </source>
</evidence>
<dbReference type="InterPro" id="IPR001525">
    <property type="entry name" value="C5_MeTfrase"/>
</dbReference>
<proteinExistence type="predicted"/>
<evidence type="ECO:0000313" key="7">
    <source>
        <dbReference type="EMBL" id="CAI8982720.1"/>
    </source>
</evidence>
<organism evidence="7 8">
    <name type="scientific">Methylocaldum szegediense</name>
    <dbReference type="NCBI Taxonomy" id="73780"/>
    <lineage>
        <taxon>Bacteria</taxon>
        <taxon>Pseudomonadati</taxon>
        <taxon>Pseudomonadota</taxon>
        <taxon>Gammaproteobacteria</taxon>
        <taxon>Methylococcales</taxon>
        <taxon>Methylococcaceae</taxon>
        <taxon>Methylocaldum</taxon>
    </lineage>
</organism>
<evidence type="ECO:0000313" key="8">
    <source>
        <dbReference type="Proteomes" id="UP001162030"/>
    </source>
</evidence>
<dbReference type="SUPFAM" id="SSF53335">
    <property type="entry name" value="S-adenosyl-L-methionine-dependent methyltransferases"/>
    <property type="match status" value="1"/>
</dbReference>
<keyword evidence="8" id="KW-1185">Reference proteome</keyword>
<protein>
    <recommendedName>
        <fullName evidence="1">DNA (cytosine-5-)-methyltransferase</fullName>
        <ecNumber evidence="1">2.1.1.37</ecNumber>
    </recommendedName>
</protein>
<gene>
    <name evidence="7" type="ORF">MSZNOR_P0035</name>
</gene>
<dbReference type="InterPro" id="IPR029063">
    <property type="entry name" value="SAM-dependent_MTases_sf"/>
</dbReference>
<keyword evidence="7" id="KW-0614">Plasmid</keyword>
<dbReference type="Gene3D" id="3.90.120.10">
    <property type="entry name" value="DNA Methylase, subunit A, domain 2"/>
    <property type="match status" value="1"/>
</dbReference>
<accession>A0ABM9I9U3</accession>
<dbReference type="InterPro" id="IPR031303">
    <property type="entry name" value="C5_meth_CS"/>
</dbReference>